<name>A0ABU0YNF2_9PROT</name>
<gene>
    <name evidence="2" type="ORF">Q8A70_16350</name>
</gene>
<comment type="caution">
    <text evidence="2">The sequence shown here is derived from an EMBL/GenBank/DDBJ whole genome shotgun (WGS) entry which is preliminary data.</text>
</comment>
<keyword evidence="3" id="KW-1185">Reference proteome</keyword>
<dbReference type="EMBL" id="JAUYVI010000005">
    <property type="protein sequence ID" value="MDQ7249260.1"/>
    <property type="molecule type" value="Genomic_DNA"/>
</dbReference>
<feature type="region of interest" description="Disordered" evidence="1">
    <location>
        <begin position="1"/>
        <end position="76"/>
    </location>
</feature>
<proteinExistence type="predicted"/>
<accession>A0ABU0YNF2</accession>
<feature type="compositionally biased region" description="Basic and acidic residues" evidence="1">
    <location>
        <begin position="32"/>
        <end position="76"/>
    </location>
</feature>
<reference evidence="3" key="1">
    <citation type="submission" date="2023-08" db="EMBL/GenBank/DDBJ databases">
        <title>Rhodospirillaceae gen. nov., a novel taxon isolated from the Yangtze River Yuezi River estuary sludge.</title>
        <authorList>
            <person name="Ruan L."/>
        </authorList>
    </citation>
    <scope>NUCLEOTIDE SEQUENCE [LARGE SCALE GENOMIC DNA]</scope>
    <source>
        <strain evidence="3">R-7</strain>
    </source>
</reference>
<evidence type="ECO:0000313" key="2">
    <source>
        <dbReference type="EMBL" id="MDQ7249260.1"/>
    </source>
</evidence>
<sequence>MGQRNEGEGNKTAAKEYNKETTAFAKSGQVEAKAREAKQAIEGKDGDKLRDAEREGQAHSHGEDRLLKGGARKGAE</sequence>
<organism evidence="2 3">
    <name type="scientific">Dongia sedimenti</name>
    <dbReference type="NCBI Taxonomy" id="3064282"/>
    <lineage>
        <taxon>Bacteria</taxon>
        <taxon>Pseudomonadati</taxon>
        <taxon>Pseudomonadota</taxon>
        <taxon>Alphaproteobacteria</taxon>
        <taxon>Rhodospirillales</taxon>
        <taxon>Dongiaceae</taxon>
        <taxon>Dongia</taxon>
    </lineage>
</organism>
<protein>
    <submittedName>
        <fullName evidence="2">Uncharacterized protein</fullName>
    </submittedName>
</protein>
<evidence type="ECO:0000313" key="3">
    <source>
        <dbReference type="Proteomes" id="UP001230156"/>
    </source>
</evidence>
<feature type="compositionally biased region" description="Basic and acidic residues" evidence="1">
    <location>
        <begin position="1"/>
        <end position="19"/>
    </location>
</feature>
<dbReference type="RefSeq" id="WP_379957061.1">
    <property type="nucleotide sequence ID" value="NZ_JAUYVI010000005.1"/>
</dbReference>
<evidence type="ECO:0000256" key="1">
    <source>
        <dbReference type="SAM" id="MobiDB-lite"/>
    </source>
</evidence>
<dbReference type="Proteomes" id="UP001230156">
    <property type="component" value="Unassembled WGS sequence"/>
</dbReference>